<keyword evidence="3" id="KW-1185">Reference proteome</keyword>
<evidence type="ECO:0000313" key="3">
    <source>
        <dbReference type="Proteomes" id="UP000073492"/>
    </source>
</evidence>
<comment type="caution">
    <text evidence="2">The sequence shown here is derived from an EMBL/GenBank/DDBJ whole genome shotgun (WGS) entry which is preliminary data.</text>
</comment>
<dbReference type="EMBL" id="LFZO01000196">
    <property type="protein sequence ID" value="KXT11508.1"/>
    <property type="molecule type" value="Genomic_DNA"/>
</dbReference>
<dbReference type="Proteomes" id="UP000073492">
    <property type="component" value="Unassembled WGS sequence"/>
</dbReference>
<gene>
    <name evidence="2" type="ORF">AC579_8526</name>
</gene>
<accession>A0A139I9T9</accession>
<name>A0A139I9T9_9PEZI</name>
<sequence>MRPVEPSARCRREDGRRHGNADDDYDDDYDDDDYDDDDYDDDALALALVRDAIPWSSCTAAFLPVVPASTVQQNNTGFANVPPHTGTIIVTILVSQNYKLQKEPLSSQATSSAATLGCSSTHSCPPHRQIPNVPTSLYAVRACGPSVSDIFLLETTTCAHQSAYPHLAHLNRATVLLIISSDNHRPEAEVVAALFAASIRPSRYRSQGLWTTPESVAMFAIDTTRERIDLI</sequence>
<feature type="region of interest" description="Disordered" evidence="1">
    <location>
        <begin position="1"/>
        <end position="36"/>
    </location>
</feature>
<dbReference type="OrthoDB" id="66620at2759"/>
<dbReference type="AlphaFoldDB" id="A0A139I9T9"/>
<evidence type="ECO:0000313" key="2">
    <source>
        <dbReference type="EMBL" id="KXT11508.1"/>
    </source>
</evidence>
<reference evidence="2 3" key="1">
    <citation type="submission" date="2015-07" db="EMBL/GenBank/DDBJ databases">
        <title>Comparative genomics of the Sigatoka disease complex on banana suggests a link between parallel evolutionary changes in Pseudocercospora fijiensis and Pseudocercospora eumusae and increased virulence on the banana host.</title>
        <authorList>
            <person name="Chang T.-C."/>
            <person name="Salvucci A."/>
            <person name="Crous P.W."/>
            <person name="Stergiopoulos I."/>
        </authorList>
    </citation>
    <scope>NUCLEOTIDE SEQUENCE [LARGE SCALE GENOMIC DNA]</scope>
    <source>
        <strain evidence="2 3">CBS 116634</strain>
    </source>
</reference>
<proteinExistence type="predicted"/>
<evidence type="ECO:0000256" key="1">
    <source>
        <dbReference type="SAM" id="MobiDB-lite"/>
    </source>
</evidence>
<protein>
    <submittedName>
        <fullName evidence="2">Uncharacterized protein</fullName>
    </submittedName>
</protein>
<feature type="compositionally biased region" description="Basic and acidic residues" evidence="1">
    <location>
        <begin position="8"/>
        <end position="21"/>
    </location>
</feature>
<organism evidence="2 3">
    <name type="scientific">Pseudocercospora musae</name>
    <dbReference type="NCBI Taxonomy" id="113226"/>
    <lineage>
        <taxon>Eukaryota</taxon>
        <taxon>Fungi</taxon>
        <taxon>Dikarya</taxon>
        <taxon>Ascomycota</taxon>
        <taxon>Pezizomycotina</taxon>
        <taxon>Dothideomycetes</taxon>
        <taxon>Dothideomycetidae</taxon>
        <taxon>Mycosphaerellales</taxon>
        <taxon>Mycosphaerellaceae</taxon>
        <taxon>Pseudocercospora</taxon>
    </lineage>
</organism>
<feature type="compositionally biased region" description="Acidic residues" evidence="1">
    <location>
        <begin position="22"/>
        <end position="36"/>
    </location>
</feature>